<dbReference type="SMART" id="SM01294">
    <property type="entry name" value="PKS_PP_betabranch"/>
    <property type="match status" value="1"/>
</dbReference>
<keyword evidence="5" id="KW-1185">Reference proteome</keyword>
<dbReference type="Pfam" id="PF00550">
    <property type="entry name" value="PP-binding"/>
    <property type="match status" value="1"/>
</dbReference>
<dbReference type="PROSITE" id="PS50075">
    <property type="entry name" value="CARRIER"/>
    <property type="match status" value="1"/>
</dbReference>
<feature type="domain" description="Carrier" evidence="3">
    <location>
        <begin position="3"/>
        <end position="80"/>
    </location>
</feature>
<dbReference type="Proteomes" id="UP000658127">
    <property type="component" value="Unassembled WGS sequence"/>
</dbReference>
<dbReference type="InterPro" id="IPR009081">
    <property type="entry name" value="PP-bd_ACP"/>
</dbReference>
<sequence length="87" mass="9432">MDTSREAIVTWCQEYLGQLLEVPAAAIDPLADFDRLGVDSALAVALLIEVEERFGVDLSPDDLYENPTLDAVAGHLHEQLTAPATHS</sequence>
<name>A0ABQ2K5C6_9NOCA</name>
<evidence type="ECO:0000256" key="1">
    <source>
        <dbReference type="ARBA" id="ARBA00022450"/>
    </source>
</evidence>
<dbReference type="Gene3D" id="1.10.1200.10">
    <property type="entry name" value="ACP-like"/>
    <property type="match status" value="1"/>
</dbReference>
<evidence type="ECO:0000259" key="3">
    <source>
        <dbReference type="PROSITE" id="PS50075"/>
    </source>
</evidence>
<keyword evidence="2" id="KW-0597">Phosphoprotein</keyword>
<dbReference type="RefSeq" id="WP_189023203.1">
    <property type="nucleotide sequence ID" value="NZ_BMNE01000001.1"/>
</dbReference>
<organism evidence="4 5">
    <name type="scientific">Nocardia rhizosphaerihabitans</name>
    <dbReference type="NCBI Taxonomy" id="1691570"/>
    <lineage>
        <taxon>Bacteria</taxon>
        <taxon>Bacillati</taxon>
        <taxon>Actinomycetota</taxon>
        <taxon>Actinomycetes</taxon>
        <taxon>Mycobacteriales</taxon>
        <taxon>Nocardiaceae</taxon>
        <taxon>Nocardia</taxon>
    </lineage>
</organism>
<keyword evidence="1" id="KW-0596">Phosphopantetheine</keyword>
<dbReference type="SMART" id="SM00823">
    <property type="entry name" value="PKS_PP"/>
    <property type="match status" value="1"/>
</dbReference>
<accession>A0ABQ2K5C6</accession>
<evidence type="ECO:0000313" key="5">
    <source>
        <dbReference type="Proteomes" id="UP000658127"/>
    </source>
</evidence>
<protein>
    <submittedName>
        <fullName evidence="4">Phosphopantetheine-binding protein</fullName>
    </submittedName>
</protein>
<reference evidence="5" key="1">
    <citation type="journal article" date="2019" name="Int. J. Syst. Evol. Microbiol.">
        <title>The Global Catalogue of Microorganisms (GCM) 10K type strain sequencing project: providing services to taxonomists for standard genome sequencing and annotation.</title>
        <authorList>
            <consortium name="The Broad Institute Genomics Platform"/>
            <consortium name="The Broad Institute Genome Sequencing Center for Infectious Disease"/>
            <person name="Wu L."/>
            <person name="Ma J."/>
        </authorList>
    </citation>
    <scope>NUCLEOTIDE SEQUENCE [LARGE SCALE GENOMIC DNA]</scope>
    <source>
        <strain evidence="5">CGMCC 4.7329</strain>
    </source>
</reference>
<gene>
    <name evidence="4" type="ORF">GCM10011610_04360</name>
</gene>
<dbReference type="InterPro" id="IPR036736">
    <property type="entry name" value="ACP-like_sf"/>
</dbReference>
<proteinExistence type="predicted"/>
<dbReference type="EMBL" id="BMNE01000001">
    <property type="protein sequence ID" value="GGN67769.1"/>
    <property type="molecule type" value="Genomic_DNA"/>
</dbReference>
<evidence type="ECO:0000313" key="4">
    <source>
        <dbReference type="EMBL" id="GGN67769.1"/>
    </source>
</evidence>
<comment type="caution">
    <text evidence="4">The sequence shown here is derived from an EMBL/GenBank/DDBJ whole genome shotgun (WGS) entry which is preliminary data.</text>
</comment>
<dbReference type="SUPFAM" id="SSF47336">
    <property type="entry name" value="ACP-like"/>
    <property type="match status" value="1"/>
</dbReference>
<dbReference type="InterPro" id="IPR020806">
    <property type="entry name" value="PKS_PP-bd"/>
</dbReference>
<evidence type="ECO:0000256" key="2">
    <source>
        <dbReference type="ARBA" id="ARBA00022553"/>
    </source>
</evidence>